<gene>
    <name evidence="2" type="ORF">SAMN05421820_106360</name>
</gene>
<evidence type="ECO:0000313" key="2">
    <source>
        <dbReference type="EMBL" id="SDN16671.1"/>
    </source>
</evidence>
<protein>
    <submittedName>
        <fullName evidence="2">Uncharacterized protein</fullName>
    </submittedName>
</protein>
<accession>A0A1G9Z7A7</accession>
<dbReference type="EMBL" id="FNGY01000006">
    <property type="protein sequence ID" value="SDN16671.1"/>
    <property type="molecule type" value="Genomic_DNA"/>
</dbReference>
<dbReference type="RefSeq" id="WP_074609708.1">
    <property type="nucleotide sequence ID" value="NZ_FNGY01000006.1"/>
</dbReference>
<evidence type="ECO:0000313" key="3">
    <source>
        <dbReference type="Proteomes" id="UP000183200"/>
    </source>
</evidence>
<feature type="signal peptide" evidence="1">
    <location>
        <begin position="1"/>
        <end position="23"/>
    </location>
</feature>
<proteinExistence type="predicted"/>
<dbReference type="OrthoDB" id="893724at2"/>
<keyword evidence="3" id="KW-1185">Reference proteome</keyword>
<reference evidence="3" key="1">
    <citation type="submission" date="2016-10" db="EMBL/GenBank/DDBJ databases">
        <authorList>
            <person name="Varghese N."/>
            <person name="Submissions S."/>
        </authorList>
    </citation>
    <scope>NUCLEOTIDE SEQUENCE [LARGE SCALE GENOMIC DNA]</scope>
    <source>
        <strain evidence="3">DSM 19110</strain>
    </source>
</reference>
<sequence>MKKLQLILPVALVLLASSCKKNNAVTIPELVATKKHFASDSSSFTINGKNYSFSHNASTTRGAGNRGTNMKLSTKDGDWSISNGHDYWVGAVDSVQFYKFYENYLDNANGSITFSFIKNYKRTSLDKNGLLYAPKLVTEVITLGDKNYALDFEREGKDEGIAINLYLNGQTLTSYSPLLIRIPSSLGTESQRDSKFKVLKIEEVKDTDFIRIEAVFEGNLFDKNEKPVKITDGFVRLTVLKYGGLFRS</sequence>
<evidence type="ECO:0000256" key="1">
    <source>
        <dbReference type="SAM" id="SignalP"/>
    </source>
</evidence>
<keyword evidence="1" id="KW-0732">Signal</keyword>
<dbReference type="Proteomes" id="UP000183200">
    <property type="component" value="Unassembled WGS sequence"/>
</dbReference>
<feature type="chain" id="PRO_5010346910" evidence="1">
    <location>
        <begin position="24"/>
        <end position="248"/>
    </location>
</feature>
<dbReference type="PROSITE" id="PS51257">
    <property type="entry name" value="PROKAR_LIPOPROTEIN"/>
    <property type="match status" value="1"/>
</dbReference>
<dbReference type="AlphaFoldDB" id="A0A1G9Z7A7"/>
<organism evidence="2 3">
    <name type="scientific">Pedobacter steynii</name>
    <dbReference type="NCBI Taxonomy" id="430522"/>
    <lineage>
        <taxon>Bacteria</taxon>
        <taxon>Pseudomonadati</taxon>
        <taxon>Bacteroidota</taxon>
        <taxon>Sphingobacteriia</taxon>
        <taxon>Sphingobacteriales</taxon>
        <taxon>Sphingobacteriaceae</taxon>
        <taxon>Pedobacter</taxon>
    </lineage>
</organism>
<name>A0A1G9Z7A7_9SPHI</name>